<comment type="caution">
    <text evidence="2">The sequence shown here is derived from an EMBL/GenBank/DDBJ whole genome shotgun (WGS) entry which is preliminary data.</text>
</comment>
<keyword evidence="3" id="KW-1185">Reference proteome</keyword>
<feature type="region of interest" description="Disordered" evidence="1">
    <location>
        <begin position="1"/>
        <end position="46"/>
    </location>
</feature>
<name>A0A392VAG3_9FABA</name>
<proteinExistence type="predicted"/>
<reference evidence="2 3" key="1">
    <citation type="journal article" date="2018" name="Front. Plant Sci.">
        <title>Red Clover (Trifolium pratense) and Zigzag Clover (T. medium) - A Picture of Genomic Similarities and Differences.</title>
        <authorList>
            <person name="Dluhosova J."/>
            <person name="Istvanek J."/>
            <person name="Nedelnik J."/>
            <person name="Repkova J."/>
        </authorList>
    </citation>
    <scope>NUCLEOTIDE SEQUENCE [LARGE SCALE GENOMIC DNA]</scope>
    <source>
        <strain evidence="3">cv. 10/8</strain>
        <tissue evidence="2">Leaf</tissue>
    </source>
</reference>
<sequence>DTETVVSPKPVEKEALSSTQEIPVTMPSEDVALPLEGSGHILSRQK</sequence>
<evidence type="ECO:0000313" key="3">
    <source>
        <dbReference type="Proteomes" id="UP000265520"/>
    </source>
</evidence>
<dbReference type="AlphaFoldDB" id="A0A392VAG3"/>
<accession>A0A392VAG3</accession>
<protein>
    <submittedName>
        <fullName evidence="2">Uncharacterized protein</fullName>
    </submittedName>
</protein>
<evidence type="ECO:0000256" key="1">
    <source>
        <dbReference type="SAM" id="MobiDB-lite"/>
    </source>
</evidence>
<organism evidence="2 3">
    <name type="scientific">Trifolium medium</name>
    <dbReference type="NCBI Taxonomy" id="97028"/>
    <lineage>
        <taxon>Eukaryota</taxon>
        <taxon>Viridiplantae</taxon>
        <taxon>Streptophyta</taxon>
        <taxon>Embryophyta</taxon>
        <taxon>Tracheophyta</taxon>
        <taxon>Spermatophyta</taxon>
        <taxon>Magnoliopsida</taxon>
        <taxon>eudicotyledons</taxon>
        <taxon>Gunneridae</taxon>
        <taxon>Pentapetalae</taxon>
        <taxon>rosids</taxon>
        <taxon>fabids</taxon>
        <taxon>Fabales</taxon>
        <taxon>Fabaceae</taxon>
        <taxon>Papilionoideae</taxon>
        <taxon>50 kb inversion clade</taxon>
        <taxon>NPAAA clade</taxon>
        <taxon>Hologalegina</taxon>
        <taxon>IRL clade</taxon>
        <taxon>Trifolieae</taxon>
        <taxon>Trifolium</taxon>
    </lineage>
</organism>
<feature type="non-terminal residue" evidence="2">
    <location>
        <position position="1"/>
    </location>
</feature>
<dbReference type="Proteomes" id="UP000265520">
    <property type="component" value="Unassembled WGS sequence"/>
</dbReference>
<dbReference type="EMBL" id="LXQA011091039">
    <property type="protein sequence ID" value="MCI84442.1"/>
    <property type="molecule type" value="Genomic_DNA"/>
</dbReference>
<evidence type="ECO:0000313" key="2">
    <source>
        <dbReference type="EMBL" id="MCI84442.1"/>
    </source>
</evidence>